<feature type="region of interest" description="Disordered" evidence="1">
    <location>
        <begin position="1012"/>
        <end position="1043"/>
    </location>
</feature>
<dbReference type="PANTHER" id="PTHR33050">
    <property type="entry name" value="REVERSE TRANSCRIPTASE DOMAIN-CONTAINING PROTEIN"/>
    <property type="match status" value="1"/>
</dbReference>
<feature type="compositionally biased region" description="Basic and acidic residues" evidence="1">
    <location>
        <begin position="1012"/>
        <end position="1021"/>
    </location>
</feature>
<protein>
    <submittedName>
        <fullName evidence="2">XerD protein</fullName>
    </submittedName>
</protein>
<accession>A0A812V8T4</accession>
<keyword evidence="3" id="KW-1185">Reference proteome</keyword>
<organism evidence="2 3">
    <name type="scientific">Symbiodinium necroappetens</name>
    <dbReference type="NCBI Taxonomy" id="1628268"/>
    <lineage>
        <taxon>Eukaryota</taxon>
        <taxon>Sar</taxon>
        <taxon>Alveolata</taxon>
        <taxon>Dinophyceae</taxon>
        <taxon>Suessiales</taxon>
        <taxon>Symbiodiniaceae</taxon>
        <taxon>Symbiodinium</taxon>
    </lineage>
</organism>
<feature type="region of interest" description="Disordered" evidence="1">
    <location>
        <begin position="83"/>
        <end position="102"/>
    </location>
</feature>
<sequence>CTTQEGGPPQEVDSGALHDSFRDDRAQGASIGEAIALVASAYNIGPEIVQMSVLGALESTRGEDKEEAGPTNDPLAWAESRPSLTGIQAPPPPLPPGLSQESSLVQTRVAPPENYLLTPGGGLPDAVARLFPTAGHDTPSGLVSAATGALALQQPSIGLGQGLVRKAGAAFGEQLGPSNPTLATDRIIHAIDGLRKAQDEDKTGTKGQVSSIKEGEKLDVFLARGCGQLSIELCKGVYGKELFHSIKRAGLHAKHELGLIKWPVLITNPVALSIAGLWWGGTESFTLLAADCATARVEQIENWSPPTEHKLEARSKAPTTFLTWLRYAENSIKVFGSAYGLEHVQERNKFLQALREAHEEDENAFPFTYCVQLFEEMTAVWCEEIRESRRRLCAKLGTENPRLEDFKLVALSPSTTGQANFQFLRVWDLADPAGYYQRVVLPRQNKAMARLLNKQLHDHVTKDTDKAGRASIGLELRDPSSMLPNARKPKSPYAGMQLATLAAIGVLRRGGLRNGPKVNPQVEPGATAQGKAKAHPKAKAKEKAGWAVPEDYQGPVTQLERELGNLAEGPDYSWHQQFRQDTEATAAQAGTGEAQRRRDVYEKLLASKKLDPLSGCSDHLHSHVASHFINAEMQGRALQLSETLTQAIDYGHPQLAEEAQEVLSSIGAKAGLALPEPEACFDTFSWADGIGKGQTTFSHPLWEGVPPLSILDAQDKLTLPEDLRVALQLGSERAEEMRQCLCLHVALAFEADLSTAWERARDLRRELWEDSSAAFQHLGDASPYISTAEAFVRHNAHDCIYPDHEKDFRVLQLFARRFMQGTGALEAYGAVVIHRGERVVRELEVEGWASFLEAGVEEDDAGDPARPSVDIGLCGVTAQSPPQRFSLFVPPSEMDSEVARILGAADSVSVRPMPDVQSGQQAWLTWAISQPAAGSYPGIRLLDSLAEEWVPSRREKPLTREEAKNHGSVYGYEEELLQKAWKDAAYGAALFVDPEVGKVSQLLDRAGVAESPLDRVPKQNPDRTISAEGRPINDMRHPGVPQKCAKRDVPRAFKWHFLRAKDVPEFAVKLAGLIILSLAMPFGWVGSPGEFVAWSAAARAHHGSFRPMDPKFNDVVPFESKWLMDDGVVVEPMVGNRVFDSLAVLDETMQLVWGPEGVNVEKMAEEGEPSTTQLLWGLHMNFDTQEVRLPEPKRIKAKYLLGETALQRGCREVPLRLLQELIGCAQYWTVACPALTPHLPTLYHLLKGNLQGKGGSGSKRANSTLVQVEAVSANEENRRWEDFWDALDFIRLQLEAPLQCSFVSVFEKLLPIRERLALPGVTARARITGRDATLERIGAVDWKAKVFHAEHVDRYREGLQNLAREGEETDIISVMELLAFVALACHRRNEWAGELVLYVTDNMNVRTWLHKRRPRNRAASLLVRLVQRLESENHFTVHPIYIRTYRNQLADWLSREDLQVVREQLAAEGWTEVATGLQWEDFLRDAERSALVYPTGDDPQGHVARQLTHPAEPAPKPLKQVCLRVPWQPLHVEEYPEITSCGIALRLFGVWSSEDQPYAWYTFSQDPSGRERKRFECILEANSTRLKKLVVDCPRQFDTTQLDQTLRVCFPNVETCQYISSNLGAITARRRTLVFCWRDVSPPPTFLGQYRANPPPRRCR</sequence>
<reference evidence="2" key="1">
    <citation type="submission" date="2021-02" db="EMBL/GenBank/DDBJ databases">
        <authorList>
            <person name="Dougan E. K."/>
            <person name="Rhodes N."/>
            <person name="Thang M."/>
            <person name="Chan C."/>
        </authorList>
    </citation>
    <scope>NUCLEOTIDE SEQUENCE</scope>
</reference>
<evidence type="ECO:0000313" key="2">
    <source>
        <dbReference type="EMBL" id="CAE7624791.1"/>
    </source>
</evidence>
<gene>
    <name evidence="2" type="primary">xerD</name>
    <name evidence="2" type="ORF">SNEC2469_LOCUS17643</name>
</gene>
<dbReference type="InterPro" id="IPR052055">
    <property type="entry name" value="Hepadnavirus_pol/RT"/>
</dbReference>
<dbReference type="EMBL" id="CAJNJA010029330">
    <property type="protein sequence ID" value="CAE7624791.1"/>
    <property type="molecule type" value="Genomic_DNA"/>
</dbReference>
<evidence type="ECO:0000256" key="1">
    <source>
        <dbReference type="SAM" id="MobiDB-lite"/>
    </source>
</evidence>
<name>A0A812V8T4_9DINO</name>
<feature type="region of interest" description="Disordered" evidence="1">
    <location>
        <begin position="1"/>
        <end position="25"/>
    </location>
</feature>
<comment type="caution">
    <text evidence="2">The sequence shown here is derived from an EMBL/GenBank/DDBJ whole genome shotgun (WGS) entry which is preliminary data.</text>
</comment>
<dbReference type="PANTHER" id="PTHR33050:SF7">
    <property type="entry name" value="RIBONUCLEASE H"/>
    <property type="match status" value="1"/>
</dbReference>
<dbReference type="Proteomes" id="UP000601435">
    <property type="component" value="Unassembled WGS sequence"/>
</dbReference>
<proteinExistence type="predicted"/>
<feature type="non-terminal residue" evidence="2">
    <location>
        <position position="1660"/>
    </location>
</feature>
<feature type="region of interest" description="Disordered" evidence="1">
    <location>
        <begin position="512"/>
        <end position="553"/>
    </location>
</feature>
<dbReference type="OrthoDB" id="433449at2759"/>
<evidence type="ECO:0000313" key="3">
    <source>
        <dbReference type="Proteomes" id="UP000601435"/>
    </source>
</evidence>